<dbReference type="PROSITE" id="PS01068">
    <property type="entry name" value="OMPA_1"/>
    <property type="match status" value="1"/>
</dbReference>
<dbReference type="InterPro" id="IPR006665">
    <property type="entry name" value="OmpA-like"/>
</dbReference>
<evidence type="ECO:0000256" key="4">
    <source>
        <dbReference type="PROSITE-ProRule" id="PRU00473"/>
    </source>
</evidence>
<dbReference type="EMBL" id="CP000250">
    <property type="protein sequence ID" value="ABD05611.1"/>
    <property type="molecule type" value="Genomic_DNA"/>
</dbReference>
<dbReference type="GO" id="GO:0009279">
    <property type="term" value="C:cell outer membrane"/>
    <property type="evidence" value="ECO:0007669"/>
    <property type="project" value="UniProtKB-SubCell"/>
</dbReference>
<proteinExistence type="predicted"/>
<keyword evidence="5" id="KW-0732">Signal</keyword>
<dbReference type="CDD" id="cd07185">
    <property type="entry name" value="OmpA_C-like"/>
    <property type="match status" value="1"/>
</dbReference>
<evidence type="ECO:0000256" key="3">
    <source>
        <dbReference type="ARBA" id="ARBA00023237"/>
    </source>
</evidence>
<dbReference type="HOGENOM" id="CLU_016890_5_2_5"/>
<accession>Q2J1P9</accession>
<dbReference type="KEGG" id="rpb:RPB_0900"/>
<gene>
    <name evidence="7" type="ordered locus">RPB_0900</name>
</gene>
<evidence type="ECO:0000313" key="8">
    <source>
        <dbReference type="Proteomes" id="UP000008809"/>
    </source>
</evidence>
<dbReference type="Gene3D" id="3.30.1330.60">
    <property type="entry name" value="OmpA-like domain"/>
    <property type="match status" value="1"/>
</dbReference>
<dbReference type="PANTHER" id="PTHR30329">
    <property type="entry name" value="STATOR ELEMENT OF FLAGELLAR MOTOR COMPLEX"/>
    <property type="match status" value="1"/>
</dbReference>
<dbReference type="InterPro" id="IPR050330">
    <property type="entry name" value="Bact_OuterMem_StrucFunc"/>
</dbReference>
<dbReference type="SUPFAM" id="SSF103088">
    <property type="entry name" value="OmpA-like"/>
    <property type="match status" value="1"/>
</dbReference>
<keyword evidence="3" id="KW-0998">Cell outer membrane</keyword>
<keyword evidence="2 4" id="KW-0472">Membrane</keyword>
<reference evidence="7 8" key="1">
    <citation type="submission" date="2006-01" db="EMBL/GenBank/DDBJ databases">
        <title>Complete sequence of Rhodopseudomonas palustris HaA2.</title>
        <authorList>
            <consortium name="US DOE Joint Genome Institute"/>
            <person name="Copeland A."/>
            <person name="Lucas S."/>
            <person name="Lapidus A."/>
            <person name="Barry K."/>
            <person name="Detter J.C."/>
            <person name="Glavina T."/>
            <person name="Hammon N."/>
            <person name="Israni S."/>
            <person name="Pitluck S."/>
            <person name="Chain P."/>
            <person name="Malfatti S."/>
            <person name="Shin M."/>
            <person name="Vergez L."/>
            <person name="Schmutz J."/>
            <person name="Larimer F."/>
            <person name="Land M."/>
            <person name="Hauser L."/>
            <person name="Pelletier D.A."/>
            <person name="Kyrpides N."/>
            <person name="Anderson I."/>
            <person name="Oda Y."/>
            <person name="Harwood C.S."/>
            <person name="Richardson P."/>
        </authorList>
    </citation>
    <scope>NUCLEOTIDE SEQUENCE [LARGE SCALE GENOMIC DNA]</scope>
    <source>
        <strain evidence="7 8">HaA2</strain>
    </source>
</reference>
<evidence type="ECO:0000256" key="5">
    <source>
        <dbReference type="SAM" id="SignalP"/>
    </source>
</evidence>
<feature type="chain" id="PRO_5004210185" evidence="5">
    <location>
        <begin position="28"/>
        <end position="208"/>
    </location>
</feature>
<keyword evidence="8" id="KW-1185">Reference proteome</keyword>
<dbReference type="PANTHER" id="PTHR30329:SF21">
    <property type="entry name" value="LIPOPROTEIN YIAD-RELATED"/>
    <property type="match status" value="1"/>
</dbReference>
<comment type="subcellular location">
    <subcellularLocation>
        <location evidence="1">Cell outer membrane</location>
    </subcellularLocation>
</comment>
<protein>
    <submittedName>
        <fullName evidence="7">OmpA/MotB</fullName>
    </submittedName>
</protein>
<dbReference type="InterPro" id="IPR006690">
    <property type="entry name" value="OMPA-like_CS"/>
</dbReference>
<evidence type="ECO:0000256" key="1">
    <source>
        <dbReference type="ARBA" id="ARBA00004442"/>
    </source>
</evidence>
<organism evidence="7 8">
    <name type="scientific">Rhodopseudomonas palustris (strain HaA2)</name>
    <dbReference type="NCBI Taxonomy" id="316058"/>
    <lineage>
        <taxon>Bacteria</taxon>
        <taxon>Pseudomonadati</taxon>
        <taxon>Pseudomonadota</taxon>
        <taxon>Alphaproteobacteria</taxon>
        <taxon>Hyphomicrobiales</taxon>
        <taxon>Nitrobacteraceae</taxon>
        <taxon>Rhodopseudomonas</taxon>
    </lineage>
</organism>
<dbReference type="Pfam" id="PF00691">
    <property type="entry name" value="OmpA"/>
    <property type="match status" value="1"/>
</dbReference>
<name>Q2J1P9_RHOP2</name>
<evidence type="ECO:0000256" key="2">
    <source>
        <dbReference type="ARBA" id="ARBA00023136"/>
    </source>
</evidence>
<evidence type="ECO:0000259" key="6">
    <source>
        <dbReference type="PROSITE" id="PS51123"/>
    </source>
</evidence>
<dbReference type="InterPro" id="IPR036737">
    <property type="entry name" value="OmpA-like_sf"/>
</dbReference>
<feature type="signal peptide" evidence="5">
    <location>
        <begin position="1"/>
        <end position="27"/>
    </location>
</feature>
<evidence type="ECO:0000313" key="7">
    <source>
        <dbReference type="EMBL" id="ABD05611.1"/>
    </source>
</evidence>
<sequence length="208" mass="22534">MMIRQIKFSLALAAVVLVGGSGISMTAAEAGEVSSQQIRDQLKTSKTRSLSGTRAAMSPDDLATIKRVSRTRSLSAGDREQIAAIAAKRPTIDLEINFDYNSATLSPRAEPQLKSLGDALTSSDLKNSIVMLAGHTDAKGGDDYNQSLSERRAEAVKRYLIERYRIQPDNLVAVGYGEKQLKSSAEPLAAENRRVQIVNMAEHDEAAK</sequence>
<dbReference type="STRING" id="316058.RPB_0900"/>
<dbReference type="RefSeq" id="WP_011439800.1">
    <property type="nucleotide sequence ID" value="NC_007778.1"/>
</dbReference>
<dbReference type="PRINTS" id="PR01021">
    <property type="entry name" value="OMPADOMAIN"/>
</dbReference>
<dbReference type="eggNOG" id="COG2885">
    <property type="taxonomic scope" value="Bacteria"/>
</dbReference>
<feature type="domain" description="OmpA-like" evidence="6">
    <location>
        <begin position="85"/>
        <end position="203"/>
    </location>
</feature>
<dbReference type="AlphaFoldDB" id="Q2J1P9"/>
<dbReference type="PROSITE" id="PS51123">
    <property type="entry name" value="OMPA_2"/>
    <property type="match status" value="1"/>
</dbReference>
<dbReference type="InterPro" id="IPR006664">
    <property type="entry name" value="OMP_bac"/>
</dbReference>
<dbReference type="Proteomes" id="UP000008809">
    <property type="component" value="Chromosome"/>
</dbReference>